<dbReference type="InterPro" id="IPR050577">
    <property type="entry name" value="MAPR/NEUFC/NENF-like"/>
</dbReference>
<dbReference type="EMBL" id="DF845188">
    <property type="protein sequence ID" value="GAT49002.1"/>
    <property type="molecule type" value="Genomic_DNA"/>
</dbReference>
<feature type="compositionally biased region" description="Low complexity" evidence="2">
    <location>
        <begin position="143"/>
        <end position="158"/>
    </location>
</feature>
<dbReference type="SUPFAM" id="SSF55856">
    <property type="entry name" value="Cytochrome b5-like heme/steroid binding domain"/>
    <property type="match status" value="1"/>
</dbReference>
<evidence type="ECO:0000259" key="3">
    <source>
        <dbReference type="SMART" id="SM01117"/>
    </source>
</evidence>
<feature type="region of interest" description="Disordered" evidence="2">
    <location>
        <begin position="140"/>
        <end position="215"/>
    </location>
</feature>
<reference evidence="4" key="1">
    <citation type="submission" date="2014-09" db="EMBL/GenBank/DDBJ databases">
        <title>Genome sequence of the luminous mushroom Mycena chlorophos for searching fungal bioluminescence genes.</title>
        <authorList>
            <person name="Tanaka Y."/>
            <person name="Kasuga D."/>
            <person name="Oba Y."/>
            <person name="Hase S."/>
            <person name="Sato K."/>
            <person name="Oba Y."/>
            <person name="Sakakibara Y."/>
        </authorList>
    </citation>
    <scope>NUCLEOTIDE SEQUENCE</scope>
</reference>
<evidence type="ECO:0000313" key="4">
    <source>
        <dbReference type="EMBL" id="GAT49002.1"/>
    </source>
</evidence>
<gene>
    <name evidence="4" type="ORF">MCHLO_06365</name>
</gene>
<feature type="domain" description="Cytochrome b5 heme-binding" evidence="3">
    <location>
        <begin position="28"/>
        <end position="124"/>
    </location>
</feature>
<organism evidence="4 5">
    <name type="scientific">Mycena chlorophos</name>
    <name type="common">Agaric fungus</name>
    <name type="synonym">Agaricus chlorophos</name>
    <dbReference type="NCBI Taxonomy" id="658473"/>
    <lineage>
        <taxon>Eukaryota</taxon>
        <taxon>Fungi</taxon>
        <taxon>Dikarya</taxon>
        <taxon>Basidiomycota</taxon>
        <taxon>Agaricomycotina</taxon>
        <taxon>Agaricomycetes</taxon>
        <taxon>Agaricomycetidae</taxon>
        <taxon>Agaricales</taxon>
        <taxon>Marasmiineae</taxon>
        <taxon>Mycenaceae</taxon>
        <taxon>Mycena</taxon>
    </lineage>
</organism>
<protein>
    <submittedName>
        <fullName evidence="4">Cytochrome B5</fullName>
    </submittedName>
</protein>
<name>A0ABQ0LDB2_MYCCL</name>
<proteinExistence type="inferred from homology"/>
<dbReference type="PANTHER" id="PTHR10281:SF115">
    <property type="entry name" value="BINDING PROTEIN, PUTATIVE (AFU_ORTHOLOGUE AFUA_4G06240)-RELATED"/>
    <property type="match status" value="1"/>
</dbReference>
<evidence type="ECO:0000256" key="2">
    <source>
        <dbReference type="SAM" id="MobiDB-lite"/>
    </source>
</evidence>
<feature type="compositionally biased region" description="Acidic residues" evidence="2">
    <location>
        <begin position="196"/>
        <end position="208"/>
    </location>
</feature>
<comment type="similarity">
    <text evidence="1">Belongs to the cytochrome b5 family. MAPR subfamily.</text>
</comment>
<dbReference type="Proteomes" id="UP000815677">
    <property type="component" value="Unassembled WGS sequence"/>
</dbReference>
<dbReference type="InterPro" id="IPR001199">
    <property type="entry name" value="Cyt_B5-like_heme/steroid-bd"/>
</dbReference>
<accession>A0ABQ0LDB2</accession>
<feature type="region of interest" description="Disordered" evidence="2">
    <location>
        <begin position="1"/>
        <end position="24"/>
    </location>
</feature>
<evidence type="ECO:0000256" key="1">
    <source>
        <dbReference type="ARBA" id="ARBA00038357"/>
    </source>
</evidence>
<keyword evidence="5" id="KW-1185">Reference proteome</keyword>
<dbReference type="Gene3D" id="3.10.120.10">
    <property type="entry name" value="Cytochrome b5-like heme/steroid binding domain"/>
    <property type="match status" value="1"/>
</dbReference>
<dbReference type="SMART" id="SM01117">
    <property type="entry name" value="Cyt-b5"/>
    <property type="match status" value="1"/>
</dbReference>
<dbReference type="InterPro" id="IPR036400">
    <property type="entry name" value="Cyt_B5-like_heme/steroid_sf"/>
</dbReference>
<dbReference type="PANTHER" id="PTHR10281">
    <property type="entry name" value="MEMBRANE-ASSOCIATED PROGESTERONE RECEPTOR COMPONENT-RELATED"/>
    <property type="match status" value="1"/>
</dbReference>
<sequence>MSTHSNEPEALAPDPGPPPLPPPRDDPFTLQSLWAFNGTDPAKALLVSIKGTVFDVSSNPAVYGMNCSYHMFTGRDCSYAMGKSSLRWEDAYPDYSALNETELNVLDTWHATFSRKYPIVGKLIDHPTFLADMMKGKSKVDRAPATQPAPASLAATSAPPVPSGPKKLMTPLPQADDDEDDPVTASAASPEPPSSESEDEEESESDSEKEEKKAE</sequence>
<evidence type="ECO:0000313" key="5">
    <source>
        <dbReference type="Proteomes" id="UP000815677"/>
    </source>
</evidence>